<reference evidence="2" key="1">
    <citation type="submission" date="2021-01" db="EMBL/GenBank/DDBJ databases">
        <authorList>
            <person name="Lovell J.T."/>
            <person name="Bentley N."/>
            <person name="Bhattarai G."/>
            <person name="Jenkins J.W."/>
            <person name="Sreedasyam A."/>
            <person name="Alarcon Y."/>
            <person name="Bock C."/>
            <person name="Boston L."/>
            <person name="Carlson J."/>
            <person name="Cervantes K."/>
            <person name="Clermont K."/>
            <person name="Krom N."/>
            <person name="Kubenka K."/>
            <person name="Mamidi S."/>
            <person name="Mattison C."/>
            <person name="Monteros M."/>
            <person name="Pisani C."/>
            <person name="Plott C."/>
            <person name="Rajasekar S."/>
            <person name="Rhein H.S."/>
            <person name="Rohla C."/>
            <person name="Song M."/>
            <person name="Hilaire R.S."/>
            <person name="Shu S."/>
            <person name="Wells L."/>
            <person name="Wang X."/>
            <person name="Webber J."/>
            <person name="Heerema R.J."/>
            <person name="Klein P."/>
            <person name="Conner P."/>
            <person name="Grauke L."/>
            <person name="Grimwood J."/>
            <person name="Schmutz J."/>
            <person name="Randall J.J."/>
        </authorList>
    </citation>
    <scope>NUCLEOTIDE SEQUENCE</scope>
    <source>
        <tissue evidence="2">Leaf</tissue>
    </source>
</reference>
<feature type="transmembrane region" description="Helical" evidence="1">
    <location>
        <begin position="6"/>
        <end position="39"/>
    </location>
</feature>
<evidence type="ECO:0000313" key="3">
    <source>
        <dbReference type="Proteomes" id="UP000811246"/>
    </source>
</evidence>
<protein>
    <submittedName>
        <fullName evidence="2">Uncharacterized protein</fullName>
    </submittedName>
</protein>
<gene>
    <name evidence="2" type="ORF">I3842_09G168200</name>
</gene>
<comment type="caution">
    <text evidence="2">The sequence shown here is derived from an EMBL/GenBank/DDBJ whole genome shotgun (WGS) entry which is preliminary data.</text>
</comment>
<proteinExistence type="predicted"/>
<name>A0A922E538_CARIL</name>
<keyword evidence="1" id="KW-0812">Transmembrane</keyword>
<keyword evidence="1" id="KW-0472">Membrane</keyword>
<organism evidence="2 3">
    <name type="scientific">Carya illinoinensis</name>
    <name type="common">Pecan</name>
    <dbReference type="NCBI Taxonomy" id="32201"/>
    <lineage>
        <taxon>Eukaryota</taxon>
        <taxon>Viridiplantae</taxon>
        <taxon>Streptophyta</taxon>
        <taxon>Embryophyta</taxon>
        <taxon>Tracheophyta</taxon>
        <taxon>Spermatophyta</taxon>
        <taxon>Magnoliopsida</taxon>
        <taxon>eudicotyledons</taxon>
        <taxon>Gunneridae</taxon>
        <taxon>Pentapetalae</taxon>
        <taxon>rosids</taxon>
        <taxon>fabids</taxon>
        <taxon>Fagales</taxon>
        <taxon>Juglandaceae</taxon>
        <taxon>Carya</taxon>
    </lineage>
</organism>
<sequence length="89" mass="9355">MPSSCFVVSVCFVHVCAASLFCGFVFVVVFLSLSLSLYLSVSLSLSSLSNVETLTFSADQSVIFILVSSFSSTGDAVTCDRSSTCKGSK</sequence>
<evidence type="ECO:0000313" key="2">
    <source>
        <dbReference type="EMBL" id="KAG6696820.1"/>
    </source>
</evidence>
<keyword evidence="1" id="KW-1133">Transmembrane helix</keyword>
<dbReference type="EMBL" id="CM031833">
    <property type="protein sequence ID" value="KAG6696820.1"/>
    <property type="molecule type" value="Genomic_DNA"/>
</dbReference>
<accession>A0A922E538</accession>
<dbReference type="Proteomes" id="UP000811246">
    <property type="component" value="Chromosome 9"/>
</dbReference>
<dbReference type="AlphaFoldDB" id="A0A922E538"/>
<evidence type="ECO:0000256" key="1">
    <source>
        <dbReference type="SAM" id="Phobius"/>
    </source>
</evidence>